<evidence type="ECO:0000259" key="10">
    <source>
        <dbReference type="Pfam" id="PF02823"/>
    </source>
</evidence>
<dbReference type="InterPro" id="IPR001469">
    <property type="entry name" value="ATP_synth_F1_dsu/esu"/>
</dbReference>
<dbReference type="PANTHER" id="PTHR13822:SF10">
    <property type="entry name" value="ATP SYNTHASE EPSILON CHAIN, CHLOROPLASTIC"/>
    <property type="match status" value="1"/>
</dbReference>
<keyword evidence="3 8" id="KW-0813">Transport</keyword>
<dbReference type="Pfam" id="PF02823">
    <property type="entry name" value="ATP-synt_DE_N"/>
    <property type="match status" value="1"/>
</dbReference>
<dbReference type="GO" id="GO:0005886">
    <property type="term" value="C:plasma membrane"/>
    <property type="evidence" value="ECO:0007669"/>
    <property type="project" value="UniProtKB-SubCell"/>
</dbReference>
<evidence type="ECO:0000256" key="9">
    <source>
        <dbReference type="RuleBase" id="RU003656"/>
    </source>
</evidence>
<accession>A0A2M8GNX2</accession>
<dbReference type="GO" id="GO:0046933">
    <property type="term" value="F:proton-transporting ATP synthase activity, rotational mechanism"/>
    <property type="evidence" value="ECO:0007669"/>
    <property type="project" value="UniProtKB-UniRule"/>
</dbReference>
<keyword evidence="4 8" id="KW-0406">Ion transport</keyword>
<dbReference type="PANTHER" id="PTHR13822">
    <property type="entry name" value="ATP SYNTHASE DELTA/EPSILON CHAIN"/>
    <property type="match status" value="1"/>
</dbReference>
<keyword evidence="8" id="KW-1003">Cell membrane</keyword>
<evidence type="ECO:0000256" key="2">
    <source>
        <dbReference type="ARBA" id="ARBA00005712"/>
    </source>
</evidence>
<keyword evidence="7 8" id="KW-0066">ATP synthesis</keyword>
<evidence type="ECO:0000256" key="7">
    <source>
        <dbReference type="ARBA" id="ARBA00023310"/>
    </source>
</evidence>
<evidence type="ECO:0000256" key="8">
    <source>
        <dbReference type="HAMAP-Rule" id="MF_00530"/>
    </source>
</evidence>
<organism evidence="11 12">
    <name type="scientific">Candidatus Roizmanbacteria bacterium CG_4_8_14_3_um_filter_36_10</name>
    <dbReference type="NCBI Taxonomy" id="1974834"/>
    <lineage>
        <taxon>Bacteria</taxon>
        <taxon>Candidatus Roizmaniibacteriota</taxon>
    </lineage>
</organism>
<proteinExistence type="inferred from homology"/>
<comment type="function">
    <text evidence="8">Produces ATP from ADP in the presence of a proton gradient across the membrane.</text>
</comment>
<dbReference type="InterPro" id="IPR036771">
    <property type="entry name" value="ATPsynth_dsu/esu_N"/>
</dbReference>
<sequence>MDILKLKIITPKKIALEEDVISVTAPSSEGEITILPKHMNLFALLDEGIVKIVKKTGEDFLAIGGGYLQTDGDEVNVLVSRAYGQTDIDIDLTNKAVEEAKKIISQTKDISQRAQANVLLRRSMLNIKLLKKRKRSL</sequence>
<dbReference type="GO" id="GO:0005524">
    <property type="term" value="F:ATP binding"/>
    <property type="evidence" value="ECO:0007669"/>
    <property type="project" value="UniProtKB-UniRule"/>
</dbReference>
<dbReference type="EMBL" id="PFQK01000020">
    <property type="protein sequence ID" value="PJC82179.1"/>
    <property type="molecule type" value="Genomic_DNA"/>
</dbReference>
<dbReference type="GO" id="GO:0045259">
    <property type="term" value="C:proton-transporting ATP synthase complex"/>
    <property type="evidence" value="ECO:0007669"/>
    <property type="project" value="UniProtKB-KW"/>
</dbReference>
<dbReference type="SUPFAM" id="SSF51344">
    <property type="entry name" value="Epsilon subunit of F1F0-ATP synthase N-terminal domain"/>
    <property type="match status" value="1"/>
</dbReference>
<dbReference type="Proteomes" id="UP000229370">
    <property type="component" value="Unassembled WGS sequence"/>
</dbReference>
<evidence type="ECO:0000256" key="4">
    <source>
        <dbReference type="ARBA" id="ARBA00023065"/>
    </source>
</evidence>
<dbReference type="NCBIfam" id="TIGR01216">
    <property type="entry name" value="ATP_synt_epsi"/>
    <property type="match status" value="1"/>
</dbReference>
<name>A0A2M8GNX2_9BACT</name>
<protein>
    <recommendedName>
        <fullName evidence="8">ATP synthase epsilon chain</fullName>
    </recommendedName>
    <alternativeName>
        <fullName evidence="8">ATP synthase F1 sector epsilon subunit</fullName>
    </alternativeName>
    <alternativeName>
        <fullName evidence="8">F-ATPase epsilon subunit</fullName>
    </alternativeName>
</protein>
<comment type="subunit">
    <text evidence="8 9">F-type ATPases have 2 components, CF(1) - the catalytic core - and CF(0) - the membrane proton channel. CF(1) has five subunits: alpha(3), beta(3), gamma(1), delta(1), epsilon(1). CF(0) has three main subunits: a, b and c.</text>
</comment>
<evidence type="ECO:0000313" key="11">
    <source>
        <dbReference type="EMBL" id="PJC82179.1"/>
    </source>
</evidence>
<evidence type="ECO:0000256" key="3">
    <source>
        <dbReference type="ARBA" id="ARBA00022448"/>
    </source>
</evidence>
<evidence type="ECO:0000256" key="6">
    <source>
        <dbReference type="ARBA" id="ARBA00023196"/>
    </source>
</evidence>
<dbReference type="Gene3D" id="2.60.15.10">
    <property type="entry name" value="F0F1 ATP synthase delta/epsilon subunit, N-terminal"/>
    <property type="match status" value="1"/>
</dbReference>
<comment type="similarity">
    <text evidence="2 8 9">Belongs to the ATPase epsilon chain family.</text>
</comment>
<evidence type="ECO:0000256" key="1">
    <source>
        <dbReference type="ARBA" id="ARBA00004184"/>
    </source>
</evidence>
<keyword evidence="8" id="KW-0375">Hydrogen ion transport</keyword>
<evidence type="ECO:0000256" key="5">
    <source>
        <dbReference type="ARBA" id="ARBA00023136"/>
    </source>
</evidence>
<dbReference type="InterPro" id="IPR020546">
    <property type="entry name" value="ATP_synth_F1_dsu/esu_N"/>
</dbReference>
<comment type="caution">
    <text evidence="11">The sequence shown here is derived from an EMBL/GenBank/DDBJ whole genome shotgun (WGS) entry which is preliminary data.</text>
</comment>
<gene>
    <name evidence="8 11" type="primary">atpC</name>
    <name evidence="11" type="ORF">CO007_00810</name>
</gene>
<dbReference type="HAMAP" id="MF_00530">
    <property type="entry name" value="ATP_synth_epsil_bac"/>
    <property type="match status" value="1"/>
</dbReference>
<feature type="domain" description="ATP synthase F1 complex delta/epsilon subunit N-terminal" evidence="10">
    <location>
        <begin position="4"/>
        <end position="82"/>
    </location>
</feature>
<dbReference type="GO" id="GO:0012505">
    <property type="term" value="C:endomembrane system"/>
    <property type="evidence" value="ECO:0007669"/>
    <property type="project" value="UniProtKB-SubCell"/>
</dbReference>
<keyword evidence="5 8" id="KW-0472">Membrane</keyword>
<reference evidence="12" key="1">
    <citation type="submission" date="2017-09" db="EMBL/GenBank/DDBJ databases">
        <title>Depth-based differentiation of microbial function through sediment-hosted aquifers and enrichment of novel symbionts in the deep terrestrial subsurface.</title>
        <authorList>
            <person name="Probst A.J."/>
            <person name="Ladd B."/>
            <person name="Jarett J.K."/>
            <person name="Geller-Mcgrath D.E."/>
            <person name="Sieber C.M.K."/>
            <person name="Emerson J.B."/>
            <person name="Anantharaman K."/>
            <person name="Thomas B.C."/>
            <person name="Malmstrom R."/>
            <person name="Stieglmeier M."/>
            <person name="Klingl A."/>
            <person name="Woyke T."/>
            <person name="Ryan C.M."/>
            <person name="Banfield J.F."/>
        </authorList>
    </citation>
    <scope>NUCLEOTIDE SEQUENCE [LARGE SCALE GENOMIC DNA]</scope>
</reference>
<keyword evidence="6 8" id="KW-0139">CF(1)</keyword>
<comment type="subcellular location">
    <subcellularLocation>
        <location evidence="8">Cell membrane</location>
        <topology evidence="8">Peripheral membrane protein</topology>
    </subcellularLocation>
    <subcellularLocation>
        <location evidence="1">Endomembrane system</location>
        <topology evidence="1">Peripheral membrane protein</topology>
    </subcellularLocation>
</comment>
<dbReference type="CDD" id="cd12152">
    <property type="entry name" value="F1-ATPase_delta"/>
    <property type="match status" value="1"/>
</dbReference>
<dbReference type="AlphaFoldDB" id="A0A2M8GNX2"/>
<evidence type="ECO:0000313" key="12">
    <source>
        <dbReference type="Proteomes" id="UP000229370"/>
    </source>
</evidence>